<evidence type="ECO:0000313" key="2">
    <source>
        <dbReference type="EMBL" id="CDW71202.1"/>
    </source>
</evidence>
<gene>
    <name evidence="2" type="primary">Contig19324.g20492</name>
    <name evidence="2" type="ORF">STYLEM_142</name>
</gene>
<keyword evidence="1" id="KW-1133">Transmembrane helix</keyword>
<dbReference type="InParanoid" id="A0A077ZMK7"/>
<name>A0A077ZMK7_STYLE</name>
<proteinExistence type="predicted"/>
<evidence type="ECO:0000313" key="3">
    <source>
        <dbReference type="Proteomes" id="UP000039865"/>
    </source>
</evidence>
<accession>A0A077ZMK7</accession>
<feature type="transmembrane region" description="Helical" evidence="1">
    <location>
        <begin position="201"/>
        <end position="220"/>
    </location>
</feature>
<feature type="transmembrane region" description="Helical" evidence="1">
    <location>
        <begin position="232"/>
        <end position="253"/>
    </location>
</feature>
<feature type="transmembrane region" description="Helical" evidence="1">
    <location>
        <begin position="259"/>
        <end position="278"/>
    </location>
</feature>
<keyword evidence="1" id="KW-0812">Transmembrane</keyword>
<dbReference type="AlphaFoldDB" id="A0A077ZMK7"/>
<dbReference type="Proteomes" id="UP000039865">
    <property type="component" value="Unassembled WGS sequence"/>
</dbReference>
<evidence type="ECO:0000256" key="1">
    <source>
        <dbReference type="SAM" id="Phobius"/>
    </source>
</evidence>
<feature type="transmembrane region" description="Helical" evidence="1">
    <location>
        <begin position="308"/>
        <end position="328"/>
    </location>
</feature>
<keyword evidence="1" id="KW-0472">Membrane</keyword>
<evidence type="ECO:0008006" key="4">
    <source>
        <dbReference type="Google" id="ProtNLM"/>
    </source>
</evidence>
<reference evidence="2 3" key="1">
    <citation type="submission" date="2014-06" db="EMBL/GenBank/DDBJ databases">
        <authorList>
            <person name="Swart Estienne"/>
        </authorList>
    </citation>
    <scope>NUCLEOTIDE SEQUENCE [LARGE SCALE GENOMIC DNA]</scope>
    <source>
        <strain evidence="2 3">130c</strain>
    </source>
</reference>
<feature type="transmembrane region" description="Helical" evidence="1">
    <location>
        <begin position="334"/>
        <end position="353"/>
    </location>
</feature>
<organism evidence="2 3">
    <name type="scientific">Stylonychia lemnae</name>
    <name type="common">Ciliate</name>
    <dbReference type="NCBI Taxonomy" id="5949"/>
    <lineage>
        <taxon>Eukaryota</taxon>
        <taxon>Sar</taxon>
        <taxon>Alveolata</taxon>
        <taxon>Ciliophora</taxon>
        <taxon>Intramacronucleata</taxon>
        <taxon>Spirotrichea</taxon>
        <taxon>Stichotrichia</taxon>
        <taxon>Sporadotrichida</taxon>
        <taxon>Oxytrichidae</taxon>
        <taxon>Stylonychinae</taxon>
        <taxon>Stylonychia</taxon>
    </lineage>
</organism>
<sequence length="369" mass="43703">MLLISILILCDNTQDKKKLESHILSNLIIARDRQHNRIYHKVSYDSLVKQEKNQYIRWQQEQERIKQEIIQNAKSKKKDKSQTTQKPNEIFFPEDQMKRQQQSANMPKATKNEITQTKKARKDPQVDQEILFQLSQNITQMLQEKLHSMTQEDLEFLIKRGYIDETQALMLFEIFFNKQSNNSSITNGVYTLQNDLMVGGYVPLVYCMHFGFLILTFAISMVHKHFTLRVHVALFLLVKLVEIIYFYFFALYLQNSGCTYFSIVVHIIFDLTIYNLLLDILSFLSFQQEEFEFNFSTGGSKDKLKSKIVFNFTLLSISYISCIQFTSLLASFFLYWYAIFLFYRMVAYIFELVKEQDASKKEDQNKKTK</sequence>
<dbReference type="EMBL" id="CCKQ01000131">
    <property type="protein sequence ID" value="CDW71202.1"/>
    <property type="molecule type" value="Genomic_DNA"/>
</dbReference>
<protein>
    <recommendedName>
        <fullName evidence="4">Transmembrane protein</fullName>
    </recommendedName>
</protein>
<keyword evidence="3" id="KW-1185">Reference proteome</keyword>